<dbReference type="AlphaFoldDB" id="A0A2U3L9Y1"/>
<protein>
    <submittedName>
        <fullName evidence="1">Uncharacterized protein</fullName>
    </submittedName>
</protein>
<dbReference type="EMBL" id="OMOD01000186">
    <property type="protein sequence ID" value="SPF48744.1"/>
    <property type="molecule type" value="Genomic_DNA"/>
</dbReference>
<proteinExistence type="predicted"/>
<dbReference type="Proteomes" id="UP000238701">
    <property type="component" value="Unassembled WGS sequence"/>
</dbReference>
<sequence>MVSSVSLWLLGERTKLGLYQFASALASFPPSI</sequence>
<accession>A0A2U3L9Y1</accession>
<name>A0A2U3L9Y1_9BACT</name>
<evidence type="ECO:0000313" key="1">
    <source>
        <dbReference type="EMBL" id="SPF48744.1"/>
    </source>
</evidence>
<organism evidence="1 2">
    <name type="scientific">Candidatus Sulfotelmatobacter kueseliae</name>
    <dbReference type="NCBI Taxonomy" id="2042962"/>
    <lineage>
        <taxon>Bacteria</taxon>
        <taxon>Pseudomonadati</taxon>
        <taxon>Acidobacteriota</taxon>
        <taxon>Terriglobia</taxon>
        <taxon>Terriglobales</taxon>
        <taxon>Candidatus Korobacteraceae</taxon>
        <taxon>Candidatus Sulfotelmatobacter</taxon>
    </lineage>
</organism>
<evidence type="ECO:0000313" key="2">
    <source>
        <dbReference type="Proteomes" id="UP000238701"/>
    </source>
</evidence>
<reference evidence="2" key="1">
    <citation type="submission" date="2018-02" db="EMBL/GenBank/DDBJ databases">
        <authorList>
            <person name="Hausmann B."/>
        </authorList>
    </citation>
    <scope>NUCLEOTIDE SEQUENCE [LARGE SCALE GENOMIC DNA]</scope>
    <source>
        <strain evidence="2">Peat soil MAG SbA1</strain>
    </source>
</reference>
<gene>
    <name evidence="1" type="ORF">SBA1_880024</name>
</gene>